<dbReference type="EMBL" id="JAHWQX010000004">
    <property type="protein sequence ID" value="MBW3098833.1"/>
    <property type="molecule type" value="Genomic_DNA"/>
</dbReference>
<organism evidence="2 3">
    <name type="scientific">Pseudohoeflea coraliihabitans</name>
    <dbReference type="NCBI Taxonomy" id="2860393"/>
    <lineage>
        <taxon>Bacteria</taxon>
        <taxon>Pseudomonadati</taxon>
        <taxon>Pseudomonadota</taxon>
        <taxon>Alphaproteobacteria</taxon>
        <taxon>Hyphomicrobiales</taxon>
        <taxon>Rhizobiaceae</taxon>
        <taxon>Pseudohoeflea</taxon>
    </lineage>
</organism>
<comment type="caution">
    <text evidence="2">The sequence shown here is derived from an EMBL/GenBank/DDBJ whole genome shotgun (WGS) entry which is preliminary data.</text>
</comment>
<gene>
    <name evidence="2" type="ORF">KY465_16235</name>
</gene>
<sequence>MSNSRIARSLPWAGLVVGVAALGLQLFLTLPASLDAGRSLAGSIVFFLSFFTVLTNIGVVLTHAATLNFGGRLLAPLRTAPVRGGVAVAIAVVGIVYALVLAQTWQPEGLWHLADVLLHYVTPVLYLCWWLLSGRDGTLSVRHILIWLAWPAIYALYALARAPLAGEVPYPFLDYAAHGWLHVALSMLAIFGLFVVIGALVVVADRFSRNADPSARTTG</sequence>
<feature type="transmembrane region" description="Helical" evidence="1">
    <location>
        <begin position="82"/>
        <end position="105"/>
    </location>
</feature>
<evidence type="ECO:0000313" key="3">
    <source>
        <dbReference type="Proteomes" id="UP001430804"/>
    </source>
</evidence>
<name>A0ABS6WSB0_9HYPH</name>
<dbReference type="RefSeq" id="WP_219203140.1">
    <property type="nucleotide sequence ID" value="NZ_JAHWQX010000004.1"/>
</dbReference>
<feature type="transmembrane region" description="Helical" evidence="1">
    <location>
        <begin position="12"/>
        <end position="34"/>
    </location>
</feature>
<dbReference type="NCBIfam" id="NF038065">
    <property type="entry name" value="Pr6Pr"/>
    <property type="match status" value="1"/>
</dbReference>
<keyword evidence="3" id="KW-1185">Reference proteome</keyword>
<feature type="transmembrane region" description="Helical" evidence="1">
    <location>
        <begin position="111"/>
        <end position="132"/>
    </location>
</feature>
<evidence type="ECO:0000256" key="1">
    <source>
        <dbReference type="SAM" id="Phobius"/>
    </source>
</evidence>
<evidence type="ECO:0000313" key="2">
    <source>
        <dbReference type="EMBL" id="MBW3098833.1"/>
    </source>
</evidence>
<feature type="transmembrane region" description="Helical" evidence="1">
    <location>
        <begin position="180"/>
        <end position="204"/>
    </location>
</feature>
<accession>A0ABS6WSB0</accession>
<dbReference type="InterPro" id="IPR049713">
    <property type="entry name" value="Pr6Pr-like"/>
</dbReference>
<keyword evidence="1" id="KW-1133">Transmembrane helix</keyword>
<protein>
    <submittedName>
        <fullName evidence="2">Pr6Pr family membrane protein</fullName>
    </submittedName>
</protein>
<keyword evidence="1" id="KW-0472">Membrane</keyword>
<dbReference type="Proteomes" id="UP001430804">
    <property type="component" value="Unassembled WGS sequence"/>
</dbReference>
<reference evidence="2" key="1">
    <citation type="submission" date="2021-07" db="EMBL/GenBank/DDBJ databases">
        <title>Pseudohoeflea marina sp. nov. a polyhydroxyalcanoate-producing bacterium.</title>
        <authorList>
            <person name="Zheng W."/>
            <person name="Yu S."/>
            <person name="Huang Y."/>
        </authorList>
    </citation>
    <scope>NUCLEOTIDE SEQUENCE</scope>
    <source>
        <strain evidence="2">DP4N28-3</strain>
    </source>
</reference>
<keyword evidence="1" id="KW-0812">Transmembrane</keyword>
<feature type="transmembrane region" description="Helical" evidence="1">
    <location>
        <begin position="40"/>
        <end position="61"/>
    </location>
</feature>
<proteinExistence type="predicted"/>
<feature type="transmembrane region" description="Helical" evidence="1">
    <location>
        <begin position="144"/>
        <end position="160"/>
    </location>
</feature>